<evidence type="ECO:0000256" key="3">
    <source>
        <dbReference type="ARBA" id="ARBA00022553"/>
    </source>
</evidence>
<sequence>MSKLLNLSLKRFMIYAGLVLVCSIPVYYFILSKLWRYELDEHHIELTPAAGREDRYLIIMIVTTLTMLFFLMLIIGFVLINRRISKRLWQPFYNSLAKIKSFNLDQQQTVIFEDTEINEFAELNQSLNKLIAGNVAVYKQQKEFADNASHELQTPLAIIQSKLDLLLQSKLLTDDQYELIEDANKALSRVARINKNLLLLTKIENSQFMDRELIDLSGLLQSTLNIFSNFSENKDLELKRDIPAGITIEGNKILVEILLNNLITNAIRYTANKGTIAVTLSDKYLSVANSATEALQNDQLFKRFGTTTSSITRGTGLGLSLVKQISSRYGWKVDYTFHNSYHIFSIHF</sequence>
<dbReference type="PANTHER" id="PTHR45436">
    <property type="entry name" value="SENSOR HISTIDINE KINASE YKOH"/>
    <property type="match status" value="1"/>
</dbReference>
<dbReference type="InterPro" id="IPR003594">
    <property type="entry name" value="HATPase_dom"/>
</dbReference>
<feature type="transmembrane region" description="Helical" evidence="8">
    <location>
        <begin position="56"/>
        <end position="80"/>
    </location>
</feature>
<dbReference type="Pfam" id="PF00512">
    <property type="entry name" value="HisKA"/>
    <property type="match status" value="1"/>
</dbReference>
<keyword evidence="3" id="KW-0597">Phosphoprotein</keyword>
<evidence type="ECO:0000256" key="4">
    <source>
        <dbReference type="ARBA" id="ARBA00022679"/>
    </source>
</evidence>
<accession>A0A1G7MZA1</accession>
<dbReference type="InterPro" id="IPR005467">
    <property type="entry name" value="His_kinase_dom"/>
</dbReference>
<name>A0A1G7MZA1_CHIFI</name>
<feature type="transmembrane region" description="Helical" evidence="8">
    <location>
        <begin position="12"/>
        <end position="30"/>
    </location>
</feature>
<evidence type="ECO:0000256" key="2">
    <source>
        <dbReference type="ARBA" id="ARBA00012438"/>
    </source>
</evidence>
<evidence type="ECO:0000259" key="9">
    <source>
        <dbReference type="PROSITE" id="PS50109"/>
    </source>
</evidence>
<evidence type="ECO:0000256" key="6">
    <source>
        <dbReference type="ARBA" id="ARBA00022777"/>
    </source>
</evidence>
<dbReference type="Pfam" id="PF02518">
    <property type="entry name" value="HATPase_c"/>
    <property type="match status" value="1"/>
</dbReference>
<comment type="catalytic activity">
    <reaction evidence="1">
        <text>ATP + protein L-histidine = ADP + protein N-phospho-L-histidine.</text>
        <dbReference type="EC" id="2.7.13.3"/>
    </reaction>
</comment>
<dbReference type="Gene3D" id="1.10.287.130">
    <property type="match status" value="1"/>
</dbReference>
<dbReference type="CDD" id="cd00075">
    <property type="entry name" value="HATPase"/>
    <property type="match status" value="1"/>
</dbReference>
<dbReference type="PROSITE" id="PS50109">
    <property type="entry name" value="HIS_KIN"/>
    <property type="match status" value="1"/>
</dbReference>
<dbReference type="SMART" id="SM00388">
    <property type="entry name" value="HisKA"/>
    <property type="match status" value="1"/>
</dbReference>
<dbReference type="InterPro" id="IPR036097">
    <property type="entry name" value="HisK_dim/P_sf"/>
</dbReference>
<dbReference type="InterPro" id="IPR003661">
    <property type="entry name" value="HisK_dim/P_dom"/>
</dbReference>
<dbReference type="InterPro" id="IPR036890">
    <property type="entry name" value="HATPase_C_sf"/>
</dbReference>
<keyword evidence="8" id="KW-0472">Membrane</keyword>
<evidence type="ECO:0000313" key="11">
    <source>
        <dbReference type="Proteomes" id="UP000199045"/>
    </source>
</evidence>
<gene>
    <name evidence="10" type="ORF">SAMN04488121_102612</name>
</gene>
<keyword evidence="7 8" id="KW-1133">Transmembrane helix</keyword>
<proteinExistence type="predicted"/>
<dbReference type="OrthoDB" id="1522504at2"/>
<dbReference type="SMART" id="SM00387">
    <property type="entry name" value="HATPase_c"/>
    <property type="match status" value="1"/>
</dbReference>
<dbReference type="RefSeq" id="WP_089832118.1">
    <property type="nucleotide sequence ID" value="NZ_FNBN01000002.1"/>
</dbReference>
<dbReference type="AlphaFoldDB" id="A0A1G7MZA1"/>
<dbReference type="STRING" id="104663.SAMN04488121_102612"/>
<dbReference type="SUPFAM" id="SSF47384">
    <property type="entry name" value="Homodimeric domain of signal transducing histidine kinase"/>
    <property type="match status" value="1"/>
</dbReference>
<dbReference type="GO" id="GO:0000155">
    <property type="term" value="F:phosphorelay sensor kinase activity"/>
    <property type="evidence" value="ECO:0007669"/>
    <property type="project" value="InterPro"/>
</dbReference>
<evidence type="ECO:0000256" key="8">
    <source>
        <dbReference type="SAM" id="Phobius"/>
    </source>
</evidence>
<dbReference type="Proteomes" id="UP000199045">
    <property type="component" value="Unassembled WGS sequence"/>
</dbReference>
<dbReference type="SUPFAM" id="SSF55874">
    <property type="entry name" value="ATPase domain of HSP90 chaperone/DNA topoisomerase II/histidine kinase"/>
    <property type="match status" value="1"/>
</dbReference>
<dbReference type="EMBL" id="FNBN01000002">
    <property type="protein sequence ID" value="SDF67128.1"/>
    <property type="molecule type" value="Genomic_DNA"/>
</dbReference>
<protein>
    <recommendedName>
        <fullName evidence="2">histidine kinase</fullName>
        <ecNumber evidence="2">2.7.13.3</ecNumber>
    </recommendedName>
</protein>
<evidence type="ECO:0000313" key="10">
    <source>
        <dbReference type="EMBL" id="SDF67128.1"/>
    </source>
</evidence>
<dbReference type="Gene3D" id="3.30.565.10">
    <property type="entry name" value="Histidine kinase-like ATPase, C-terminal domain"/>
    <property type="match status" value="1"/>
</dbReference>
<dbReference type="InterPro" id="IPR050428">
    <property type="entry name" value="TCS_sensor_his_kinase"/>
</dbReference>
<organism evidence="10 11">
    <name type="scientific">Chitinophaga filiformis</name>
    <name type="common">Myxococcus filiformis</name>
    <name type="synonym">Flexibacter filiformis</name>
    <dbReference type="NCBI Taxonomy" id="104663"/>
    <lineage>
        <taxon>Bacteria</taxon>
        <taxon>Pseudomonadati</taxon>
        <taxon>Bacteroidota</taxon>
        <taxon>Chitinophagia</taxon>
        <taxon>Chitinophagales</taxon>
        <taxon>Chitinophagaceae</taxon>
        <taxon>Chitinophaga</taxon>
    </lineage>
</organism>
<feature type="domain" description="Histidine kinase" evidence="9">
    <location>
        <begin position="147"/>
        <end position="348"/>
    </location>
</feature>
<reference evidence="10 11" key="1">
    <citation type="submission" date="2016-10" db="EMBL/GenBank/DDBJ databases">
        <authorList>
            <person name="de Groot N.N."/>
        </authorList>
    </citation>
    <scope>NUCLEOTIDE SEQUENCE [LARGE SCALE GENOMIC DNA]</scope>
    <source>
        <strain evidence="10 11">DSM 527</strain>
    </source>
</reference>
<dbReference type="GO" id="GO:0005886">
    <property type="term" value="C:plasma membrane"/>
    <property type="evidence" value="ECO:0007669"/>
    <property type="project" value="TreeGrafter"/>
</dbReference>
<keyword evidence="5 8" id="KW-0812">Transmembrane</keyword>
<evidence type="ECO:0000256" key="5">
    <source>
        <dbReference type="ARBA" id="ARBA00022692"/>
    </source>
</evidence>
<dbReference type="PANTHER" id="PTHR45436:SF5">
    <property type="entry name" value="SENSOR HISTIDINE KINASE TRCS"/>
    <property type="match status" value="1"/>
</dbReference>
<evidence type="ECO:0000256" key="1">
    <source>
        <dbReference type="ARBA" id="ARBA00000085"/>
    </source>
</evidence>
<evidence type="ECO:0000256" key="7">
    <source>
        <dbReference type="ARBA" id="ARBA00022989"/>
    </source>
</evidence>
<dbReference type="EC" id="2.7.13.3" evidence="2"/>
<dbReference type="CDD" id="cd00082">
    <property type="entry name" value="HisKA"/>
    <property type="match status" value="1"/>
</dbReference>
<keyword evidence="4" id="KW-0808">Transferase</keyword>
<keyword evidence="6 10" id="KW-0418">Kinase</keyword>